<dbReference type="EMBL" id="AP004858">
    <property type="protein sequence ID" value="BAD28129.1"/>
    <property type="molecule type" value="Genomic_DNA"/>
</dbReference>
<reference evidence="3" key="3">
    <citation type="journal article" date="2005" name="Nature">
        <title>The map-based sequence of the rice genome.</title>
        <authorList>
            <consortium name="International rice genome sequencing project (IRGSP)"/>
            <person name="Matsumoto T."/>
            <person name="Wu J."/>
            <person name="Kanamori H."/>
            <person name="Katayose Y."/>
            <person name="Fujisawa M."/>
            <person name="Namiki N."/>
            <person name="Mizuno H."/>
            <person name="Yamamoto K."/>
            <person name="Antonio B.A."/>
            <person name="Baba T."/>
            <person name="Sakata K."/>
            <person name="Nagamura Y."/>
            <person name="Aoki H."/>
            <person name="Arikawa K."/>
            <person name="Arita K."/>
            <person name="Bito T."/>
            <person name="Chiden Y."/>
            <person name="Fujitsuka N."/>
            <person name="Fukunaka R."/>
            <person name="Hamada M."/>
            <person name="Harada C."/>
            <person name="Hayashi A."/>
            <person name="Hijishita S."/>
            <person name="Honda M."/>
            <person name="Hosokawa S."/>
            <person name="Ichikawa Y."/>
            <person name="Idonuma A."/>
            <person name="Iijima M."/>
            <person name="Ikeda M."/>
            <person name="Ikeno M."/>
            <person name="Ito K."/>
            <person name="Ito S."/>
            <person name="Ito T."/>
            <person name="Ito Y."/>
            <person name="Ito Y."/>
            <person name="Iwabuchi A."/>
            <person name="Kamiya K."/>
            <person name="Karasawa W."/>
            <person name="Kurita K."/>
            <person name="Katagiri S."/>
            <person name="Kikuta A."/>
            <person name="Kobayashi H."/>
            <person name="Kobayashi N."/>
            <person name="Machita K."/>
            <person name="Maehara T."/>
            <person name="Masukawa M."/>
            <person name="Mizubayashi T."/>
            <person name="Mukai Y."/>
            <person name="Nagasaki H."/>
            <person name="Nagata Y."/>
            <person name="Naito S."/>
            <person name="Nakashima M."/>
            <person name="Nakama Y."/>
            <person name="Nakamichi Y."/>
            <person name="Nakamura M."/>
            <person name="Meguro A."/>
            <person name="Negishi M."/>
            <person name="Ohta I."/>
            <person name="Ohta T."/>
            <person name="Okamoto M."/>
            <person name="Ono N."/>
            <person name="Saji S."/>
            <person name="Sakaguchi M."/>
            <person name="Sakai K."/>
            <person name="Shibata M."/>
            <person name="Shimokawa T."/>
            <person name="Song J."/>
            <person name="Takazaki Y."/>
            <person name="Terasawa K."/>
            <person name="Tsugane M."/>
            <person name="Tsuji K."/>
            <person name="Ueda S."/>
            <person name="Waki K."/>
            <person name="Yamagata H."/>
            <person name="Yamamoto M."/>
            <person name="Yamamoto S."/>
            <person name="Yamane H."/>
            <person name="Yoshiki S."/>
            <person name="Yoshihara R."/>
            <person name="Yukawa K."/>
            <person name="Zhong H."/>
            <person name="Yano M."/>
            <person name="Yuan Q."/>
            <person name="Ouyang S."/>
            <person name="Liu J."/>
            <person name="Jones K.M."/>
            <person name="Gansberger K."/>
            <person name="Moffat K."/>
            <person name="Hill J."/>
            <person name="Bera J."/>
            <person name="Fadrosh D."/>
            <person name="Jin S."/>
            <person name="Johri S."/>
            <person name="Kim M."/>
            <person name="Overton L."/>
            <person name="Reardon M."/>
            <person name="Tsitrin T."/>
            <person name="Vuong H."/>
            <person name="Weaver B."/>
            <person name="Ciecko A."/>
            <person name="Tallon L."/>
            <person name="Jackson J."/>
            <person name="Pai G."/>
            <person name="Aken S.V."/>
            <person name="Utterback T."/>
            <person name="Reidmuller S."/>
            <person name="Feldblyum T."/>
            <person name="Hsiao J."/>
            <person name="Zismann V."/>
            <person name="Iobst S."/>
            <person name="de Vazeille A.R."/>
            <person name="Buell C.R."/>
            <person name="Ying K."/>
            <person name="Li Y."/>
            <person name="Lu T."/>
            <person name="Huang Y."/>
            <person name="Zhao Q."/>
            <person name="Feng Q."/>
            <person name="Zhang L."/>
            <person name="Zhu J."/>
            <person name="Weng Q."/>
            <person name="Mu J."/>
            <person name="Lu Y."/>
            <person name="Fan D."/>
            <person name="Liu Y."/>
            <person name="Guan J."/>
            <person name="Zhang Y."/>
            <person name="Yu S."/>
            <person name="Liu X."/>
            <person name="Zhang Y."/>
            <person name="Hong G."/>
            <person name="Han B."/>
            <person name="Choisne N."/>
            <person name="Demange N."/>
            <person name="Orjeda G."/>
            <person name="Samain S."/>
            <person name="Cattolico L."/>
            <person name="Pelletier E."/>
            <person name="Couloux A."/>
            <person name="Segurens B."/>
            <person name="Wincker P."/>
            <person name="D'Hont A."/>
            <person name="Scarpelli C."/>
            <person name="Weissenbach J."/>
            <person name="Salanoubat M."/>
            <person name="Quetier F."/>
            <person name="Yu Y."/>
            <person name="Kim H.R."/>
            <person name="Rambo T."/>
            <person name="Currie J."/>
            <person name="Collura K."/>
            <person name="Luo M."/>
            <person name="Yang T."/>
            <person name="Ammiraju J.S.S."/>
            <person name="Engler F."/>
            <person name="Soderlund C."/>
            <person name="Wing R.A."/>
            <person name="Palmer L.E."/>
            <person name="de la Bastide M."/>
            <person name="Spiegel L."/>
            <person name="Nascimento L."/>
            <person name="Zutavern T."/>
            <person name="O'Shaughnessy A."/>
            <person name="Dike S."/>
            <person name="Dedhia N."/>
            <person name="Preston R."/>
            <person name="Balija V."/>
            <person name="McCombie W.R."/>
            <person name="Chow T."/>
            <person name="Chen H."/>
            <person name="Chung M."/>
            <person name="Chen C."/>
            <person name="Shaw J."/>
            <person name="Wu H."/>
            <person name="Hsiao K."/>
            <person name="Chao Y."/>
            <person name="Chu M."/>
            <person name="Cheng C."/>
            <person name="Hour A."/>
            <person name="Lee P."/>
            <person name="Lin S."/>
            <person name="Lin Y."/>
            <person name="Liou J."/>
            <person name="Liu S."/>
            <person name="Hsing Y."/>
            <person name="Raghuvanshi S."/>
            <person name="Mohanty A."/>
            <person name="Bharti A.K."/>
            <person name="Gaur A."/>
            <person name="Gupta V."/>
            <person name="Kumar D."/>
            <person name="Ravi V."/>
            <person name="Vij S."/>
            <person name="Kapur A."/>
            <person name="Khurana P."/>
            <person name="Khurana P."/>
            <person name="Khurana J.P."/>
            <person name="Tyagi A.K."/>
            <person name="Gaikwad K."/>
            <person name="Singh A."/>
            <person name="Dalal V."/>
            <person name="Srivastava S."/>
            <person name="Dixit A."/>
            <person name="Pal A.K."/>
            <person name="Ghazi I.A."/>
            <person name="Yadav M."/>
            <person name="Pandit A."/>
            <person name="Bhargava A."/>
            <person name="Sureshbabu K."/>
            <person name="Batra K."/>
            <person name="Sharma T.R."/>
            <person name="Mohapatra T."/>
            <person name="Singh N.K."/>
            <person name="Messing J."/>
            <person name="Nelson A.B."/>
            <person name="Fuks G."/>
            <person name="Kavchok S."/>
            <person name="Keizer G."/>
            <person name="Linton E."/>
            <person name="Llaca V."/>
            <person name="Song R."/>
            <person name="Tanyolac B."/>
            <person name="Young S."/>
            <person name="Ho-Il K."/>
            <person name="Hahn J.H."/>
            <person name="Sangsakoo G."/>
            <person name="Vanavichit A."/>
            <person name="de Mattos Luiz.A.T."/>
            <person name="Zimmer P.D."/>
            <person name="Malone G."/>
            <person name="Dellagostin O."/>
            <person name="de Oliveira A.C."/>
            <person name="Bevan M."/>
            <person name="Bancroft I."/>
            <person name="Minx P."/>
            <person name="Cordum H."/>
            <person name="Wilson R."/>
            <person name="Cheng Z."/>
            <person name="Jin W."/>
            <person name="Jiang J."/>
            <person name="Leong S.A."/>
            <person name="Iwama H."/>
            <person name="Gojobori T."/>
            <person name="Itoh T."/>
            <person name="Niimura Y."/>
            <person name="Fujii Y."/>
            <person name="Habara T."/>
            <person name="Sakai H."/>
            <person name="Sato Y."/>
            <person name="Wilson G."/>
            <person name="Kumar K."/>
            <person name="McCouch S."/>
            <person name="Juretic N."/>
            <person name="Hoen D."/>
            <person name="Wright S."/>
            <person name="Bruskiewich R."/>
            <person name="Bureau T."/>
            <person name="Miyao A."/>
            <person name="Hirochika H."/>
            <person name="Nishikawa T."/>
            <person name="Kadowaki K."/>
            <person name="Sugiura M."/>
            <person name="Burr B."/>
            <person name="Sasaki T."/>
        </authorList>
    </citation>
    <scope>NUCLEOTIDE SEQUENCE [LARGE SCALE GENOMIC DNA]</scope>
    <source>
        <strain evidence="3">cv. Nipponbare</strain>
    </source>
</reference>
<dbReference type="EMBL" id="AP004139">
    <property type="protein sequence ID" value="BAD27792.1"/>
    <property type="molecule type" value="Genomic_DNA"/>
</dbReference>
<reference evidence="1" key="1">
    <citation type="submission" date="2001-09" db="EMBL/GenBank/DDBJ databases">
        <title>Oryza sativa nipponbare(GA3) genomic DNA, chromosome 2, BAC clone:OJ1486_E07.</title>
        <authorList>
            <person name="Sasaki T."/>
            <person name="Matsumoto T."/>
            <person name="Yamamoto K."/>
        </authorList>
    </citation>
    <scope>NUCLEOTIDE SEQUENCE</scope>
</reference>
<reference evidence="3" key="4">
    <citation type="journal article" date="2008" name="Nucleic Acids Res.">
        <title>The rice annotation project database (RAP-DB): 2008 update.</title>
        <authorList>
            <consortium name="The rice annotation project (RAP)"/>
        </authorList>
    </citation>
    <scope>GENOME REANNOTATION</scope>
    <source>
        <strain evidence="3">cv. Nipponbare</strain>
    </source>
</reference>
<accession>Q6ET91</accession>
<evidence type="ECO:0000313" key="2">
    <source>
        <dbReference type="EMBL" id="BAD28129.1"/>
    </source>
</evidence>
<protein>
    <submittedName>
        <fullName evidence="2">Uncharacterized protein</fullName>
    </submittedName>
</protein>
<name>Q6ET91_ORYSJ</name>
<reference evidence="2" key="2">
    <citation type="submission" date="2002-03" db="EMBL/GenBank/DDBJ databases">
        <title>Oryza sativa nipponbare(GA3) genomic DNA, chromosome 2, BAC clone:OJ1725_H08.</title>
        <authorList>
            <person name="Sasaki T."/>
            <person name="Matsumoto T."/>
            <person name="Yamamoto K."/>
        </authorList>
    </citation>
    <scope>NUCLEOTIDE SEQUENCE</scope>
</reference>
<dbReference type="Proteomes" id="UP000000763">
    <property type="component" value="Chromosome 2"/>
</dbReference>
<evidence type="ECO:0000313" key="3">
    <source>
        <dbReference type="Proteomes" id="UP000000763"/>
    </source>
</evidence>
<sequence length="96" mass="11289">MALCMRKGRTVQLYGPNQSTRHAPAVAWRVSAEIVVVEFNERTTRTCKQLRQTKKKDRHAGSRARTPVGSIYQVSWQMKRRYMLRQSQVTTRFDFD</sequence>
<dbReference type="AlphaFoldDB" id="Q6ET91"/>
<proteinExistence type="predicted"/>
<organism evidence="2 3">
    <name type="scientific">Oryza sativa subsp. japonica</name>
    <name type="common">Rice</name>
    <dbReference type="NCBI Taxonomy" id="39947"/>
    <lineage>
        <taxon>Eukaryota</taxon>
        <taxon>Viridiplantae</taxon>
        <taxon>Streptophyta</taxon>
        <taxon>Embryophyta</taxon>
        <taxon>Tracheophyta</taxon>
        <taxon>Spermatophyta</taxon>
        <taxon>Magnoliopsida</taxon>
        <taxon>Liliopsida</taxon>
        <taxon>Poales</taxon>
        <taxon>Poaceae</taxon>
        <taxon>BOP clade</taxon>
        <taxon>Oryzoideae</taxon>
        <taxon>Oryzeae</taxon>
        <taxon>Oryzinae</taxon>
        <taxon>Oryza</taxon>
        <taxon>Oryza sativa</taxon>
    </lineage>
</organism>
<evidence type="ECO:0000313" key="1">
    <source>
        <dbReference type="EMBL" id="BAD27792.1"/>
    </source>
</evidence>
<gene>
    <name evidence="1" type="ORF">OJ1486_E07.34</name>
    <name evidence="2" type="ORF">OJ1725_H08.11</name>
</gene>